<keyword evidence="2" id="KW-0805">Transcription regulation</keyword>
<evidence type="ECO:0000256" key="3">
    <source>
        <dbReference type="ARBA" id="ARBA00023125"/>
    </source>
</evidence>
<keyword evidence="4" id="KW-0010">Activator</keyword>
<feature type="domain" description="AP2/ERF" evidence="9">
    <location>
        <begin position="84"/>
        <end position="141"/>
    </location>
</feature>
<keyword evidence="5" id="KW-0804">Transcription</keyword>
<comment type="caution">
    <text evidence="10">The sequence shown here is derived from an EMBL/GenBank/DDBJ whole genome shotgun (WGS) entry which is preliminary data.</text>
</comment>
<dbReference type="PROSITE" id="PS51032">
    <property type="entry name" value="AP2_ERF"/>
    <property type="match status" value="1"/>
</dbReference>
<evidence type="ECO:0000313" key="11">
    <source>
        <dbReference type="Proteomes" id="UP000823775"/>
    </source>
</evidence>
<evidence type="ECO:0000259" key="9">
    <source>
        <dbReference type="PROSITE" id="PS51032"/>
    </source>
</evidence>
<feature type="region of interest" description="Disordered" evidence="8">
    <location>
        <begin position="171"/>
        <end position="235"/>
    </location>
</feature>
<dbReference type="InterPro" id="IPR001471">
    <property type="entry name" value="AP2/ERF_dom"/>
</dbReference>
<dbReference type="EMBL" id="JACEIK010000188">
    <property type="protein sequence ID" value="MCD7451939.1"/>
    <property type="molecule type" value="Genomic_DNA"/>
</dbReference>
<evidence type="ECO:0000256" key="8">
    <source>
        <dbReference type="SAM" id="MobiDB-lite"/>
    </source>
</evidence>
<feature type="compositionally biased region" description="Low complexity" evidence="8">
    <location>
        <begin position="183"/>
        <end position="212"/>
    </location>
</feature>
<name>A0ABS8RYS6_DATST</name>
<protein>
    <recommendedName>
        <fullName evidence="9">AP2/ERF domain-containing protein</fullName>
    </recommendedName>
</protein>
<dbReference type="SUPFAM" id="SSF54171">
    <property type="entry name" value="DNA-binding domain"/>
    <property type="match status" value="1"/>
</dbReference>
<dbReference type="InterPro" id="IPR016177">
    <property type="entry name" value="DNA-bd_dom_sf"/>
</dbReference>
<keyword evidence="11" id="KW-1185">Reference proteome</keyword>
<dbReference type="Gene3D" id="3.30.730.10">
    <property type="entry name" value="AP2/ERF domain"/>
    <property type="match status" value="1"/>
</dbReference>
<dbReference type="CDD" id="cd00018">
    <property type="entry name" value="AP2"/>
    <property type="match status" value="1"/>
</dbReference>
<dbReference type="SMART" id="SM00380">
    <property type="entry name" value="AP2"/>
    <property type="match status" value="1"/>
</dbReference>
<keyword evidence="3" id="KW-0238">DNA-binding</keyword>
<sequence length="308" mass="33424">MPAEQQPNCSQSTESSCNSSCSPSSSSVVLHPLPQINSKNRLKRCRGEEKGEEESEDDNGMGNCKISKKNGGGGGGDGTKNPSSYVGVRMRAWGKWVSEIREPKKKSRIWLGTFATPEMAARAHDVAAMSIKGSSAILNFPQFADLLPRPATCSPRDVQAAAVKAAQMDHLNPNSLPEPSPAPSMTSSSPEASMTSSSSSLSLVSGITSSSSCDEESRPPMEEEAEVPPPPAAPQQEELCEIVELPRLGTSYESVESTQEVLSFFDSDVWWDYQNCEYFFGEENNINMEFTGLETVISSSFESFLWQN</sequence>
<keyword evidence="6" id="KW-0539">Nucleus</keyword>
<dbReference type="InterPro" id="IPR051032">
    <property type="entry name" value="AP2/ERF_TF_ERF_subfamily"/>
</dbReference>
<gene>
    <name evidence="10" type="ORF">HAX54_014203</name>
</gene>
<feature type="compositionally biased region" description="Low complexity" evidence="8">
    <location>
        <begin position="9"/>
        <end position="27"/>
    </location>
</feature>
<dbReference type="PANTHER" id="PTHR31985">
    <property type="entry name" value="ETHYLENE-RESPONSIVE TRANSCRIPTION FACTOR ERF042-RELATED"/>
    <property type="match status" value="1"/>
</dbReference>
<evidence type="ECO:0000256" key="7">
    <source>
        <dbReference type="ARBA" id="ARBA00024343"/>
    </source>
</evidence>
<evidence type="ECO:0000256" key="2">
    <source>
        <dbReference type="ARBA" id="ARBA00023015"/>
    </source>
</evidence>
<evidence type="ECO:0000313" key="10">
    <source>
        <dbReference type="EMBL" id="MCD7451939.1"/>
    </source>
</evidence>
<evidence type="ECO:0000256" key="4">
    <source>
        <dbReference type="ARBA" id="ARBA00023159"/>
    </source>
</evidence>
<organism evidence="10 11">
    <name type="scientific">Datura stramonium</name>
    <name type="common">Jimsonweed</name>
    <name type="synonym">Common thornapple</name>
    <dbReference type="NCBI Taxonomy" id="4076"/>
    <lineage>
        <taxon>Eukaryota</taxon>
        <taxon>Viridiplantae</taxon>
        <taxon>Streptophyta</taxon>
        <taxon>Embryophyta</taxon>
        <taxon>Tracheophyta</taxon>
        <taxon>Spermatophyta</taxon>
        <taxon>Magnoliopsida</taxon>
        <taxon>eudicotyledons</taxon>
        <taxon>Gunneridae</taxon>
        <taxon>Pentapetalae</taxon>
        <taxon>asterids</taxon>
        <taxon>lamiids</taxon>
        <taxon>Solanales</taxon>
        <taxon>Solanaceae</taxon>
        <taxon>Solanoideae</taxon>
        <taxon>Datureae</taxon>
        <taxon>Datura</taxon>
    </lineage>
</organism>
<feature type="region of interest" description="Disordered" evidence="8">
    <location>
        <begin position="1"/>
        <end position="84"/>
    </location>
</feature>
<comment type="subcellular location">
    <subcellularLocation>
        <location evidence="1">Nucleus</location>
    </subcellularLocation>
</comment>
<reference evidence="10 11" key="1">
    <citation type="journal article" date="2021" name="BMC Genomics">
        <title>Datura genome reveals duplications of psychoactive alkaloid biosynthetic genes and high mutation rate following tissue culture.</title>
        <authorList>
            <person name="Rajewski A."/>
            <person name="Carter-House D."/>
            <person name="Stajich J."/>
            <person name="Litt A."/>
        </authorList>
    </citation>
    <scope>NUCLEOTIDE SEQUENCE [LARGE SCALE GENOMIC DNA]</scope>
    <source>
        <strain evidence="10">AR-01</strain>
    </source>
</reference>
<feature type="compositionally biased region" description="Acidic residues" evidence="8">
    <location>
        <begin position="50"/>
        <end position="59"/>
    </location>
</feature>
<accession>A0ABS8RYS6</accession>
<evidence type="ECO:0000256" key="5">
    <source>
        <dbReference type="ARBA" id="ARBA00023163"/>
    </source>
</evidence>
<dbReference type="Proteomes" id="UP000823775">
    <property type="component" value="Unassembled WGS sequence"/>
</dbReference>
<dbReference type="InterPro" id="IPR036955">
    <property type="entry name" value="AP2/ERF_dom_sf"/>
</dbReference>
<dbReference type="PRINTS" id="PR00367">
    <property type="entry name" value="ETHRSPELEMNT"/>
</dbReference>
<proteinExistence type="inferred from homology"/>
<comment type="similarity">
    <text evidence="7">Belongs to the AP2/ERF transcription factor family. ERF subfamily.</text>
</comment>
<dbReference type="Pfam" id="PF00847">
    <property type="entry name" value="AP2"/>
    <property type="match status" value="1"/>
</dbReference>
<evidence type="ECO:0000256" key="1">
    <source>
        <dbReference type="ARBA" id="ARBA00004123"/>
    </source>
</evidence>
<evidence type="ECO:0000256" key="6">
    <source>
        <dbReference type="ARBA" id="ARBA00023242"/>
    </source>
</evidence>
<dbReference type="PANTHER" id="PTHR31985:SF292">
    <property type="entry name" value="AP2_ERF DOMAIN-CONTAINING PROTEIN"/>
    <property type="match status" value="1"/>
</dbReference>